<dbReference type="Proteomes" id="UP001605036">
    <property type="component" value="Unassembled WGS sequence"/>
</dbReference>
<keyword evidence="3" id="KW-1185">Reference proteome</keyword>
<feature type="compositionally biased region" description="Polar residues" evidence="1">
    <location>
        <begin position="21"/>
        <end position="32"/>
    </location>
</feature>
<evidence type="ECO:0000256" key="1">
    <source>
        <dbReference type="SAM" id="MobiDB-lite"/>
    </source>
</evidence>
<feature type="compositionally biased region" description="Basic and acidic residues" evidence="1">
    <location>
        <begin position="1"/>
        <end position="15"/>
    </location>
</feature>
<feature type="region of interest" description="Disordered" evidence="1">
    <location>
        <begin position="55"/>
        <end position="93"/>
    </location>
</feature>
<organism evidence="2 3">
    <name type="scientific">Riccia fluitans</name>
    <dbReference type="NCBI Taxonomy" id="41844"/>
    <lineage>
        <taxon>Eukaryota</taxon>
        <taxon>Viridiplantae</taxon>
        <taxon>Streptophyta</taxon>
        <taxon>Embryophyta</taxon>
        <taxon>Marchantiophyta</taxon>
        <taxon>Marchantiopsida</taxon>
        <taxon>Marchantiidae</taxon>
        <taxon>Marchantiales</taxon>
        <taxon>Ricciaceae</taxon>
        <taxon>Riccia</taxon>
    </lineage>
</organism>
<proteinExistence type="predicted"/>
<protein>
    <submittedName>
        <fullName evidence="2">Uncharacterized protein</fullName>
    </submittedName>
</protein>
<name>A0ABD1XL99_9MARC</name>
<comment type="caution">
    <text evidence="2">The sequence shown here is derived from an EMBL/GenBank/DDBJ whole genome shotgun (WGS) entry which is preliminary data.</text>
</comment>
<gene>
    <name evidence="2" type="ORF">R1flu_027274</name>
</gene>
<dbReference type="EMBL" id="JBHFFA010000008">
    <property type="protein sequence ID" value="KAL2608701.1"/>
    <property type="molecule type" value="Genomic_DNA"/>
</dbReference>
<sequence>MKERTKPECVTDVDHKKRNRTQQSHVEASMNGTKGLIDDPDRTRTRMADVTVLGASRNLPPQQGPIDRRTDHQTNGAELVSNRTRNWNPRAEH</sequence>
<evidence type="ECO:0000313" key="2">
    <source>
        <dbReference type="EMBL" id="KAL2608701.1"/>
    </source>
</evidence>
<evidence type="ECO:0000313" key="3">
    <source>
        <dbReference type="Proteomes" id="UP001605036"/>
    </source>
</evidence>
<feature type="region of interest" description="Disordered" evidence="1">
    <location>
        <begin position="1"/>
        <end position="43"/>
    </location>
</feature>
<dbReference type="AlphaFoldDB" id="A0ABD1XL99"/>
<feature type="compositionally biased region" description="Polar residues" evidence="1">
    <location>
        <begin position="73"/>
        <end position="87"/>
    </location>
</feature>
<accession>A0ABD1XL99</accession>
<reference evidence="2 3" key="1">
    <citation type="submission" date="2024-09" db="EMBL/GenBank/DDBJ databases">
        <title>Chromosome-scale assembly of Riccia fluitans.</title>
        <authorList>
            <person name="Paukszto L."/>
            <person name="Sawicki J."/>
            <person name="Karawczyk K."/>
            <person name="Piernik-Szablinska J."/>
            <person name="Szczecinska M."/>
            <person name="Mazdziarz M."/>
        </authorList>
    </citation>
    <scope>NUCLEOTIDE SEQUENCE [LARGE SCALE GENOMIC DNA]</scope>
    <source>
        <strain evidence="2">Rf_01</strain>
        <tissue evidence="2">Aerial parts of the thallus</tissue>
    </source>
</reference>